<dbReference type="Proteomes" id="UP000799424">
    <property type="component" value="Unassembled WGS sequence"/>
</dbReference>
<protein>
    <recommendedName>
        <fullName evidence="5">Mid2 domain-containing protein</fullName>
    </recommendedName>
</protein>
<feature type="region of interest" description="Disordered" evidence="1">
    <location>
        <begin position="218"/>
        <end position="252"/>
    </location>
</feature>
<keyword evidence="2" id="KW-1133">Transmembrane helix</keyword>
<accession>A0A6A7AA45</accession>
<gene>
    <name evidence="3" type="ORF">CC86DRAFT_402968</name>
</gene>
<organism evidence="3 4">
    <name type="scientific">Ophiobolus disseminans</name>
    <dbReference type="NCBI Taxonomy" id="1469910"/>
    <lineage>
        <taxon>Eukaryota</taxon>
        <taxon>Fungi</taxon>
        <taxon>Dikarya</taxon>
        <taxon>Ascomycota</taxon>
        <taxon>Pezizomycotina</taxon>
        <taxon>Dothideomycetes</taxon>
        <taxon>Pleosporomycetidae</taxon>
        <taxon>Pleosporales</taxon>
        <taxon>Pleosporineae</taxon>
        <taxon>Phaeosphaeriaceae</taxon>
        <taxon>Ophiobolus</taxon>
    </lineage>
</organism>
<feature type="compositionally biased region" description="Polar residues" evidence="1">
    <location>
        <begin position="236"/>
        <end position="252"/>
    </location>
</feature>
<proteinExistence type="predicted"/>
<evidence type="ECO:0000256" key="1">
    <source>
        <dbReference type="SAM" id="MobiDB-lite"/>
    </source>
</evidence>
<reference evidence="3" key="1">
    <citation type="journal article" date="2020" name="Stud. Mycol.">
        <title>101 Dothideomycetes genomes: a test case for predicting lifestyles and emergence of pathogens.</title>
        <authorList>
            <person name="Haridas S."/>
            <person name="Albert R."/>
            <person name="Binder M."/>
            <person name="Bloem J."/>
            <person name="Labutti K."/>
            <person name="Salamov A."/>
            <person name="Andreopoulos B."/>
            <person name="Baker S."/>
            <person name="Barry K."/>
            <person name="Bills G."/>
            <person name="Bluhm B."/>
            <person name="Cannon C."/>
            <person name="Castanera R."/>
            <person name="Culley D."/>
            <person name="Daum C."/>
            <person name="Ezra D."/>
            <person name="Gonzalez J."/>
            <person name="Henrissat B."/>
            <person name="Kuo A."/>
            <person name="Liang C."/>
            <person name="Lipzen A."/>
            <person name="Lutzoni F."/>
            <person name="Magnuson J."/>
            <person name="Mondo S."/>
            <person name="Nolan M."/>
            <person name="Ohm R."/>
            <person name="Pangilinan J."/>
            <person name="Park H.-J."/>
            <person name="Ramirez L."/>
            <person name="Alfaro M."/>
            <person name="Sun H."/>
            <person name="Tritt A."/>
            <person name="Yoshinaga Y."/>
            <person name="Zwiers L.-H."/>
            <person name="Turgeon B."/>
            <person name="Goodwin S."/>
            <person name="Spatafora J."/>
            <person name="Crous P."/>
            <person name="Grigoriev I."/>
        </authorList>
    </citation>
    <scope>NUCLEOTIDE SEQUENCE</scope>
    <source>
        <strain evidence="3">CBS 113818</strain>
    </source>
</reference>
<evidence type="ECO:0008006" key="5">
    <source>
        <dbReference type="Google" id="ProtNLM"/>
    </source>
</evidence>
<evidence type="ECO:0000313" key="4">
    <source>
        <dbReference type="Proteomes" id="UP000799424"/>
    </source>
</evidence>
<keyword evidence="2" id="KW-0472">Membrane</keyword>
<dbReference type="EMBL" id="MU006220">
    <property type="protein sequence ID" value="KAF2829618.1"/>
    <property type="molecule type" value="Genomic_DNA"/>
</dbReference>
<sequence length="369" mass="39427">MTSSVAPEAMTVPITTTFSASYSLDSNLPLLSSRYVLPPECSDRWMLPNPGARPQDFTVWSANLGNDPLFVSCRPQSHIGKFSPGVCPEGNTLAQMLVVQWSSSGGLQQEWNAPCCPSGMGYTRFSCYSVFSTPFRAFAPLTLGISGRSDDTLYEYVTPSGVGSAQTSVTVRNTTTLSSALAFVDPVFIGWQAKDLSLFPLAYATSIAKQFNIPFTPTPTATPTPAPGLSSTLPSETSRTSLEASPPSSGLSTGAKAGIGVGAASGVALIAVIFAILFTRRRRRKRTAAMADSDTGHTTPEMADQTTRKWYLGGQWRHEAEVRDKPGELYSKADPGELYSQPDPRELDSKAVNVAPGPPVELDAAERGR</sequence>
<dbReference type="AlphaFoldDB" id="A0A6A7AA45"/>
<keyword evidence="4" id="KW-1185">Reference proteome</keyword>
<dbReference type="OrthoDB" id="4770059at2759"/>
<evidence type="ECO:0000256" key="2">
    <source>
        <dbReference type="SAM" id="Phobius"/>
    </source>
</evidence>
<feature type="region of interest" description="Disordered" evidence="1">
    <location>
        <begin position="322"/>
        <end position="369"/>
    </location>
</feature>
<evidence type="ECO:0000313" key="3">
    <source>
        <dbReference type="EMBL" id="KAF2829618.1"/>
    </source>
</evidence>
<keyword evidence="2" id="KW-0812">Transmembrane</keyword>
<name>A0A6A7AA45_9PLEO</name>
<feature type="transmembrane region" description="Helical" evidence="2">
    <location>
        <begin position="257"/>
        <end position="278"/>
    </location>
</feature>